<name>A0AAD3T3X5_NEPGR</name>
<comment type="caution">
    <text evidence="1">The sequence shown here is derived from an EMBL/GenBank/DDBJ whole genome shotgun (WGS) entry which is preliminary data.</text>
</comment>
<organism evidence="1 2">
    <name type="scientific">Nepenthes gracilis</name>
    <name type="common">Slender pitcher plant</name>
    <dbReference type="NCBI Taxonomy" id="150966"/>
    <lineage>
        <taxon>Eukaryota</taxon>
        <taxon>Viridiplantae</taxon>
        <taxon>Streptophyta</taxon>
        <taxon>Embryophyta</taxon>
        <taxon>Tracheophyta</taxon>
        <taxon>Spermatophyta</taxon>
        <taxon>Magnoliopsida</taxon>
        <taxon>eudicotyledons</taxon>
        <taxon>Gunneridae</taxon>
        <taxon>Pentapetalae</taxon>
        <taxon>Caryophyllales</taxon>
        <taxon>Nepenthaceae</taxon>
        <taxon>Nepenthes</taxon>
    </lineage>
</organism>
<sequence length="120" mass="13708">MLPLISRFHFAFFISRTENRGCIYKKIKETLLGNLAEQRNISQLEHIAVLSHSFTIHTSLEHRVCIVPHRFPVLLDSAQLHQPSLIIHLVNVTPTSGLYLAQAYNSRLAKQNSSEFKITT</sequence>
<evidence type="ECO:0000313" key="1">
    <source>
        <dbReference type="EMBL" id="GMH22970.1"/>
    </source>
</evidence>
<dbReference type="Proteomes" id="UP001279734">
    <property type="component" value="Unassembled WGS sequence"/>
</dbReference>
<dbReference type="AlphaFoldDB" id="A0AAD3T3X5"/>
<protein>
    <submittedName>
        <fullName evidence="1">Uncharacterized protein</fullName>
    </submittedName>
</protein>
<gene>
    <name evidence="1" type="ORF">Nepgr_024813</name>
</gene>
<accession>A0AAD3T3X5</accession>
<reference evidence="1" key="1">
    <citation type="submission" date="2023-05" db="EMBL/GenBank/DDBJ databases">
        <title>Nepenthes gracilis genome sequencing.</title>
        <authorList>
            <person name="Fukushima K."/>
        </authorList>
    </citation>
    <scope>NUCLEOTIDE SEQUENCE</scope>
    <source>
        <strain evidence="1">SING2019-196</strain>
    </source>
</reference>
<dbReference type="EMBL" id="BSYO01000025">
    <property type="protein sequence ID" value="GMH22970.1"/>
    <property type="molecule type" value="Genomic_DNA"/>
</dbReference>
<evidence type="ECO:0000313" key="2">
    <source>
        <dbReference type="Proteomes" id="UP001279734"/>
    </source>
</evidence>
<proteinExistence type="predicted"/>
<keyword evidence="2" id="KW-1185">Reference proteome</keyword>